<evidence type="ECO:0000256" key="8">
    <source>
        <dbReference type="ARBA" id="ARBA00023136"/>
    </source>
</evidence>
<evidence type="ECO:0000256" key="11">
    <source>
        <dbReference type="SAM" id="MobiDB-lite"/>
    </source>
</evidence>
<dbReference type="InterPro" id="IPR051676">
    <property type="entry name" value="UPF0053_domain"/>
</dbReference>
<feature type="region of interest" description="Disordered" evidence="11">
    <location>
        <begin position="424"/>
        <end position="451"/>
    </location>
</feature>
<dbReference type="SUPFAM" id="SSF56176">
    <property type="entry name" value="FAD-binding/transporter-associated domain-like"/>
    <property type="match status" value="1"/>
</dbReference>
<dbReference type="PROSITE" id="PS51371">
    <property type="entry name" value="CBS"/>
    <property type="match status" value="1"/>
</dbReference>
<dbReference type="AlphaFoldDB" id="A0A9D2DQQ5"/>
<feature type="transmembrane region" description="Helical" evidence="12">
    <location>
        <begin position="135"/>
        <end position="157"/>
    </location>
</feature>
<keyword evidence="4 10" id="KW-0812">Transmembrane</keyword>
<dbReference type="CDD" id="cd04590">
    <property type="entry name" value="CBS_pair_CorC_HlyC_assoc"/>
    <property type="match status" value="1"/>
</dbReference>
<dbReference type="PROSITE" id="PS51846">
    <property type="entry name" value="CNNM"/>
    <property type="match status" value="1"/>
</dbReference>
<name>A0A9D2DQQ5_9FIRM</name>
<evidence type="ECO:0000256" key="7">
    <source>
        <dbReference type="ARBA" id="ARBA00023122"/>
    </source>
</evidence>
<keyword evidence="5" id="KW-0677">Repeat</keyword>
<reference evidence="15" key="1">
    <citation type="journal article" date="2021" name="PeerJ">
        <title>Extensive microbial diversity within the chicken gut microbiome revealed by metagenomics and culture.</title>
        <authorList>
            <person name="Gilroy R."/>
            <person name="Ravi A."/>
            <person name="Getino M."/>
            <person name="Pursley I."/>
            <person name="Horton D.L."/>
            <person name="Alikhan N.F."/>
            <person name="Baker D."/>
            <person name="Gharbi K."/>
            <person name="Hall N."/>
            <person name="Watson M."/>
            <person name="Adriaenssens E.M."/>
            <person name="Foster-Nyarko E."/>
            <person name="Jarju S."/>
            <person name="Secka A."/>
            <person name="Antonio M."/>
            <person name="Oren A."/>
            <person name="Chaudhuri R.R."/>
            <person name="La Ragione R."/>
            <person name="Hildebrand F."/>
            <person name="Pallen M.J."/>
        </authorList>
    </citation>
    <scope>NUCLEOTIDE SEQUENCE</scope>
    <source>
        <strain evidence="15">14324</strain>
    </source>
</reference>
<dbReference type="PANTHER" id="PTHR43099:SF5">
    <property type="entry name" value="HLYC_CORC FAMILY TRANSPORTER"/>
    <property type="match status" value="1"/>
</dbReference>
<comment type="subcellular location">
    <subcellularLocation>
        <location evidence="1">Cell membrane</location>
        <topology evidence="1">Multi-pass membrane protein</topology>
    </subcellularLocation>
</comment>
<keyword evidence="7 9" id="KW-0129">CBS domain</keyword>
<reference evidence="15" key="2">
    <citation type="submission" date="2021-04" db="EMBL/GenBank/DDBJ databases">
        <authorList>
            <person name="Gilroy R."/>
        </authorList>
    </citation>
    <scope>NUCLEOTIDE SEQUENCE</scope>
    <source>
        <strain evidence="15">14324</strain>
    </source>
</reference>
<dbReference type="Gene3D" id="3.30.465.10">
    <property type="match status" value="1"/>
</dbReference>
<dbReference type="InterPro" id="IPR046342">
    <property type="entry name" value="CBS_dom_sf"/>
</dbReference>
<organism evidence="15 16">
    <name type="scientific">Candidatus Blautia faecigallinarum</name>
    <dbReference type="NCBI Taxonomy" id="2838488"/>
    <lineage>
        <taxon>Bacteria</taxon>
        <taxon>Bacillati</taxon>
        <taxon>Bacillota</taxon>
        <taxon>Clostridia</taxon>
        <taxon>Lachnospirales</taxon>
        <taxon>Lachnospiraceae</taxon>
        <taxon>Blautia</taxon>
    </lineage>
</organism>
<evidence type="ECO:0000256" key="5">
    <source>
        <dbReference type="ARBA" id="ARBA00022737"/>
    </source>
</evidence>
<evidence type="ECO:0000259" key="14">
    <source>
        <dbReference type="PROSITE" id="PS51846"/>
    </source>
</evidence>
<evidence type="ECO:0000256" key="2">
    <source>
        <dbReference type="ARBA" id="ARBA00006337"/>
    </source>
</evidence>
<evidence type="ECO:0000256" key="4">
    <source>
        <dbReference type="ARBA" id="ARBA00022692"/>
    </source>
</evidence>
<dbReference type="InterPro" id="IPR005170">
    <property type="entry name" value="Transptr-assoc_dom"/>
</dbReference>
<proteinExistence type="inferred from homology"/>
<evidence type="ECO:0000313" key="15">
    <source>
        <dbReference type="EMBL" id="HIZ21457.1"/>
    </source>
</evidence>
<evidence type="ECO:0000256" key="1">
    <source>
        <dbReference type="ARBA" id="ARBA00004651"/>
    </source>
</evidence>
<dbReference type="Proteomes" id="UP000824041">
    <property type="component" value="Unassembled WGS sequence"/>
</dbReference>
<dbReference type="SMART" id="SM01091">
    <property type="entry name" value="CorC_HlyC"/>
    <property type="match status" value="1"/>
</dbReference>
<feature type="transmembrane region" description="Helical" evidence="12">
    <location>
        <begin position="99"/>
        <end position="123"/>
    </location>
</feature>
<dbReference type="GO" id="GO:0050660">
    <property type="term" value="F:flavin adenine dinucleotide binding"/>
    <property type="evidence" value="ECO:0007669"/>
    <property type="project" value="InterPro"/>
</dbReference>
<dbReference type="Pfam" id="PF03471">
    <property type="entry name" value="CorC_HlyC"/>
    <property type="match status" value="1"/>
</dbReference>
<evidence type="ECO:0000256" key="9">
    <source>
        <dbReference type="PROSITE-ProRule" id="PRU00703"/>
    </source>
</evidence>
<dbReference type="EMBL" id="DXBU01000017">
    <property type="protein sequence ID" value="HIZ21457.1"/>
    <property type="molecule type" value="Genomic_DNA"/>
</dbReference>
<gene>
    <name evidence="15" type="ORF">IAA21_01485</name>
</gene>
<evidence type="ECO:0000256" key="12">
    <source>
        <dbReference type="SAM" id="Phobius"/>
    </source>
</evidence>
<sequence>MIQSLILLVILIFLNAIFASAEIAVISVNEAKLKKMAEDGDKRAKHLCFLTEQPSRFLATIQVAITLAGLLQSAFAAENFSDPLVAGLVSLGVTIPENILKTVSIVVITVILAYFNLVFGELVPKRIAMKKAEALSLALSGLLYTVSKVCKPLVWLLTVSTNGILRLLGMNPDEEDEKVTEEEIRMLLVEGNEQGTIQEEENEIIQNVFEFDDISVEEICTHRREVVALYMDDSEEEWAKVIHDNRHTYYPICGKDMDDVIAVLDTKDYFRMENKSRDYLMAKATDQVFFIPETMKANVLFRKMKETRMYFAVILDEYGGLSGIITLHDLMESLVGDLSEREEPWKPDDIQELEENLWRIQGCAFLDDVAEALKLELPVDTYDTFSGYICDIIGRIPADGEEFTCETEDMTIQVHRVENHMIGEATVKKKEKTEAKDEEADKEKDQEKEKE</sequence>
<evidence type="ECO:0000313" key="16">
    <source>
        <dbReference type="Proteomes" id="UP000824041"/>
    </source>
</evidence>
<accession>A0A9D2DQQ5</accession>
<dbReference type="Pfam" id="PF01595">
    <property type="entry name" value="CNNM"/>
    <property type="match status" value="1"/>
</dbReference>
<keyword evidence="8 10" id="KW-0472">Membrane</keyword>
<dbReference type="Gene3D" id="3.10.580.10">
    <property type="entry name" value="CBS-domain"/>
    <property type="match status" value="1"/>
</dbReference>
<dbReference type="Pfam" id="PF00571">
    <property type="entry name" value="CBS"/>
    <property type="match status" value="1"/>
</dbReference>
<comment type="similarity">
    <text evidence="2">Belongs to the UPF0053 family.</text>
</comment>
<dbReference type="InterPro" id="IPR002550">
    <property type="entry name" value="CNNM"/>
</dbReference>
<evidence type="ECO:0000259" key="13">
    <source>
        <dbReference type="PROSITE" id="PS51371"/>
    </source>
</evidence>
<protein>
    <submittedName>
        <fullName evidence="15">Hemolysin family protein</fullName>
    </submittedName>
</protein>
<comment type="caution">
    <text evidence="15">The sequence shown here is derived from an EMBL/GenBank/DDBJ whole genome shotgun (WGS) entry which is preliminary data.</text>
</comment>
<dbReference type="GO" id="GO:0005886">
    <property type="term" value="C:plasma membrane"/>
    <property type="evidence" value="ECO:0007669"/>
    <property type="project" value="UniProtKB-SubCell"/>
</dbReference>
<dbReference type="SUPFAM" id="SSF54631">
    <property type="entry name" value="CBS-domain pair"/>
    <property type="match status" value="1"/>
</dbReference>
<evidence type="ECO:0000256" key="6">
    <source>
        <dbReference type="ARBA" id="ARBA00022989"/>
    </source>
</evidence>
<dbReference type="InterPro" id="IPR000644">
    <property type="entry name" value="CBS_dom"/>
</dbReference>
<feature type="domain" description="CBS" evidence="13">
    <location>
        <begin position="281"/>
        <end position="343"/>
    </location>
</feature>
<dbReference type="InterPro" id="IPR044751">
    <property type="entry name" value="Ion_transp-like_CBS"/>
</dbReference>
<evidence type="ECO:0000256" key="10">
    <source>
        <dbReference type="PROSITE-ProRule" id="PRU01193"/>
    </source>
</evidence>
<dbReference type="InterPro" id="IPR036318">
    <property type="entry name" value="FAD-bd_PCMH-like_sf"/>
</dbReference>
<feature type="domain" description="CNNM transmembrane" evidence="14">
    <location>
        <begin position="1"/>
        <end position="201"/>
    </location>
</feature>
<evidence type="ECO:0000256" key="3">
    <source>
        <dbReference type="ARBA" id="ARBA00022475"/>
    </source>
</evidence>
<dbReference type="PANTHER" id="PTHR43099">
    <property type="entry name" value="UPF0053 PROTEIN YRKA"/>
    <property type="match status" value="1"/>
</dbReference>
<keyword evidence="3" id="KW-1003">Cell membrane</keyword>
<keyword evidence="6 10" id="KW-1133">Transmembrane helix</keyword>
<dbReference type="InterPro" id="IPR016169">
    <property type="entry name" value="FAD-bd_PCMH_sub2"/>
</dbReference>